<dbReference type="EC" id="4.2.1.11" evidence="3"/>
<sequence>NEKLYLGKSVLKAVKNVNTIIADHLLGWDTADQKGIDAAMIQLDGTENKGKLGANAMLAVSLAVAKAAALDANLPLYRY</sequence>
<comment type="caution">
    <text evidence="3">The sequence shown here is derived from an EMBL/GenBank/DDBJ whole genome shotgun (WGS) entry which is preliminary data.</text>
</comment>
<dbReference type="EMBL" id="JAWJBA010000970">
    <property type="protein sequence ID" value="MDV2687612.1"/>
    <property type="molecule type" value="Genomic_DNA"/>
</dbReference>
<dbReference type="Gene3D" id="3.30.390.10">
    <property type="entry name" value="Enolase-like, N-terminal domain"/>
    <property type="match status" value="1"/>
</dbReference>
<dbReference type="InterPro" id="IPR000941">
    <property type="entry name" value="Enolase"/>
</dbReference>
<keyword evidence="3" id="KW-0456">Lyase</keyword>
<protein>
    <submittedName>
        <fullName evidence="3">Phosphopyruvate hydratase</fullName>
        <ecNumber evidence="3">4.2.1.11</ecNumber>
    </submittedName>
</protein>
<keyword evidence="4" id="KW-1185">Reference proteome</keyword>
<feature type="non-terminal residue" evidence="3">
    <location>
        <position position="1"/>
    </location>
</feature>
<evidence type="ECO:0000313" key="4">
    <source>
        <dbReference type="Proteomes" id="UP001287282"/>
    </source>
</evidence>
<evidence type="ECO:0000313" key="3">
    <source>
        <dbReference type="EMBL" id="MDV2687612.1"/>
    </source>
</evidence>
<feature type="non-terminal residue" evidence="3">
    <location>
        <position position="79"/>
    </location>
</feature>
<dbReference type="GO" id="GO:0004634">
    <property type="term" value="F:phosphopyruvate hydratase activity"/>
    <property type="evidence" value="ECO:0007669"/>
    <property type="project" value="UniProtKB-EC"/>
</dbReference>
<keyword evidence="1" id="KW-0460">Magnesium</keyword>
<accession>A0ABU3XI81</accession>
<feature type="domain" description="Enolase N-terminal" evidence="2">
    <location>
        <begin position="1"/>
        <end position="79"/>
    </location>
</feature>
<dbReference type="PANTHER" id="PTHR11902:SF1">
    <property type="entry name" value="ENOLASE"/>
    <property type="match status" value="1"/>
</dbReference>
<dbReference type="InterPro" id="IPR029017">
    <property type="entry name" value="Enolase-like_N"/>
</dbReference>
<dbReference type="Proteomes" id="UP001287282">
    <property type="component" value="Unassembled WGS sequence"/>
</dbReference>
<dbReference type="SUPFAM" id="SSF54826">
    <property type="entry name" value="Enolase N-terminal domain-like"/>
    <property type="match status" value="1"/>
</dbReference>
<organism evidence="3 4">
    <name type="scientific">Alkalihalophilus lindianensis</name>
    <dbReference type="NCBI Taxonomy" id="1630542"/>
    <lineage>
        <taxon>Bacteria</taxon>
        <taxon>Bacillati</taxon>
        <taxon>Bacillota</taxon>
        <taxon>Bacilli</taxon>
        <taxon>Bacillales</taxon>
        <taxon>Bacillaceae</taxon>
        <taxon>Alkalihalophilus</taxon>
    </lineage>
</organism>
<gene>
    <name evidence="3" type="primary">eno</name>
    <name evidence="3" type="ORF">RYX56_25010</name>
</gene>
<name>A0ABU3XI81_9BACI</name>
<evidence type="ECO:0000256" key="1">
    <source>
        <dbReference type="ARBA" id="ARBA00022842"/>
    </source>
</evidence>
<dbReference type="Pfam" id="PF03952">
    <property type="entry name" value="Enolase_N"/>
    <property type="match status" value="1"/>
</dbReference>
<dbReference type="PANTHER" id="PTHR11902">
    <property type="entry name" value="ENOLASE"/>
    <property type="match status" value="1"/>
</dbReference>
<evidence type="ECO:0000259" key="2">
    <source>
        <dbReference type="SMART" id="SM01193"/>
    </source>
</evidence>
<reference evidence="3 4" key="1">
    <citation type="submission" date="2023-10" db="EMBL/GenBank/DDBJ databases">
        <title>Screening of Alkalihalobacillus lindianensis BZ-TG-R113 and Its Alleviation of Salt Stress on Rapeseed Growth.</title>
        <authorList>
            <person name="Zhao B."/>
            <person name="Guo T."/>
        </authorList>
    </citation>
    <scope>NUCLEOTIDE SEQUENCE [LARGE SCALE GENOMIC DNA]</scope>
    <source>
        <strain evidence="3 4">BZ-TG-R113</strain>
    </source>
</reference>
<dbReference type="InterPro" id="IPR020811">
    <property type="entry name" value="Enolase_N"/>
</dbReference>
<proteinExistence type="predicted"/>
<dbReference type="SMART" id="SM01193">
    <property type="entry name" value="Enolase_N"/>
    <property type="match status" value="1"/>
</dbReference>